<proteinExistence type="predicted"/>
<feature type="domain" description="F-box" evidence="1">
    <location>
        <begin position="12"/>
        <end position="63"/>
    </location>
</feature>
<dbReference type="Proteomes" id="UP001151287">
    <property type="component" value="Unassembled WGS sequence"/>
</dbReference>
<organism evidence="2 3">
    <name type="scientific">Rhynchospora breviuscula</name>
    <dbReference type="NCBI Taxonomy" id="2022672"/>
    <lineage>
        <taxon>Eukaryota</taxon>
        <taxon>Viridiplantae</taxon>
        <taxon>Streptophyta</taxon>
        <taxon>Embryophyta</taxon>
        <taxon>Tracheophyta</taxon>
        <taxon>Spermatophyta</taxon>
        <taxon>Magnoliopsida</taxon>
        <taxon>Liliopsida</taxon>
        <taxon>Poales</taxon>
        <taxon>Cyperaceae</taxon>
        <taxon>Cyperoideae</taxon>
        <taxon>Rhynchosporeae</taxon>
        <taxon>Rhynchospora</taxon>
    </lineage>
</organism>
<evidence type="ECO:0000259" key="1">
    <source>
        <dbReference type="PROSITE" id="PS50181"/>
    </source>
</evidence>
<dbReference type="InterPro" id="IPR053781">
    <property type="entry name" value="F-box_AtFBL13-like"/>
</dbReference>
<dbReference type="Gene3D" id="3.80.10.10">
    <property type="entry name" value="Ribonuclease Inhibitor"/>
    <property type="match status" value="1"/>
</dbReference>
<dbReference type="InterPro" id="IPR001810">
    <property type="entry name" value="F-box_dom"/>
</dbReference>
<dbReference type="InterPro" id="IPR036047">
    <property type="entry name" value="F-box-like_dom_sf"/>
</dbReference>
<dbReference type="PANTHER" id="PTHR34223:SF51">
    <property type="entry name" value="OS06G0556300 PROTEIN"/>
    <property type="match status" value="1"/>
</dbReference>
<keyword evidence="3" id="KW-1185">Reference proteome</keyword>
<evidence type="ECO:0000313" key="2">
    <source>
        <dbReference type="EMBL" id="KAJ1701257.1"/>
    </source>
</evidence>
<dbReference type="InterPro" id="IPR032675">
    <property type="entry name" value="LRR_dom_sf"/>
</dbReference>
<dbReference type="SMART" id="SM00256">
    <property type="entry name" value="FBOX"/>
    <property type="match status" value="1"/>
</dbReference>
<evidence type="ECO:0000313" key="3">
    <source>
        <dbReference type="Proteomes" id="UP001151287"/>
    </source>
</evidence>
<dbReference type="PANTHER" id="PTHR34223">
    <property type="entry name" value="OS11G0201299 PROTEIN"/>
    <property type="match status" value="1"/>
</dbReference>
<reference evidence="2" key="1">
    <citation type="journal article" date="2022" name="Cell">
        <title>Repeat-based holocentromeres influence genome architecture and karyotype evolution.</title>
        <authorList>
            <person name="Hofstatter P.G."/>
            <person name="Thangavel G."/>
            <person name="Lux T."/>
            <person name="Neumann P."/>
            <person name="Vondrak T."/>
            <person name="Novak P."/>
            <person name="Zhang M."/>
            <person name="Costa L."/>
            <person name="Castellani M."/>
            <person name="Scott A."/>
            <person name="Toegelov H."/>
            <person name="Fuchs J."/>
            <person name="Mata-Sucre Y."/>
            <person name="Dias Y."/>
            <person name="Vanzela A.L.L."/>
            <person name="Huettel B."/>
            <person name="Almeida C.C.S."/>
            <person name="Simkova H."/>
            <person name="Souza G."/>
            <person name="Pedrosa-Harand A."/>
            <person name="Macas J."/>
            <person name="Mayer K.F.X."/>
            <person name="Houben A."/>
            <person name="Marques A."/>
        </authorList>
    </citation>
    <scope>NUCLEOTIDE SEQUENCE</scope>
    <source>
        <strain evidence="2">RhyBre1mFocal</strain>
    </source>
</reference>
<protein>
    <recommendedName>
        <fullName evidence="1">F-box domain-containing protein</fullName>
    </recommendedName>
</protein>
<sequence>MASCSQPNPDQPDLLSSLPDELLIKILSFLPTHIAARTSILSRRFRHLWEASPCVHLIAFRREGFITMFNRALLLRNPSHPLVSLSLEYSGSPLPASFIHSLRAKVSSFGVRHLTVRGRYLIPILPIISSINCLQSLSLPVINFEFDQFPSGITLTCLKSLSLELHSFYSKDQIGQFLSELCSLEDLHLDTSYIDSLCLSSPSIRKLKLIMHSTLNLHSVSLFLPSLESLHLEIREYFNCNLFRIHGEVPLLQRAVIGLNCVHARDVSAITRLLSFISNVKELSISVKEPQDEKHPIPFLFEPGKDVPNFHNLKHLDVHLCMHEHSFEAVIIMLHNCPNLESLKLVHKIPKSTIMTKGGERTDRESKLPRNADGNYHYAFVRNFHLGENIKEFMKLLAKKSSSKMHAQN</sequence>
<dbReference type="Pfam" id="PF00646">
    <property type="entry name" value="F-box"/>
    <property type="match status" value="1"/>
</dbReference>
<dbReference type="EMBL" id="JAMQYH010000001">
    <property type="protein sequence ID" value="KAJ1701257.1"/>
    <property type="molecule type" value="Genomic_DNA"/>
</dbReference>
<dbReference type="PROSITE" id="PS50181">
    <property type="entry name" value="FBOX"/>
    <property type="match status" value="1"/>
</dbReference>
<gene>
    <name evidence="2" type="ORF">LUZ63_001036</name>
</gene>
<accession>A0A9Q0CX11</accession>
<dbReference type="SUPFAM" id="SSF81383">
    <property type="entry name" value="F-box domain"/>
    <property type="match status" value="1"/>
</dbReference>
<dbReference type="Gene3D" id="1.20.1280.50">
    <property type="match status" value="1"/>
</dbReference>
<dbReference type="AlphaFoldDB" id="A0A9Q0CX11"/>
<dbReference type="InterPro" id="IPR053197">
    <property type="entry name" value="F-box_SCFL_complex_component"/>
</dbReference>
<dbReference type="OrthoDB" id="677936at2759"/>
<name>A0A9Q0CX11_9POAL</name>
<dbReference type="Pfam" id="PF23622">
    <property type="entry name" value="LRR_At1g61320_AtMIF1"/>
    <property type="match status" value="1"/>
</dbReference>
<comment type="caution">
    <text evidence="2">The sequence shown here is derived from an EMBL/GenBank/DDBJ whole genome shotgun (WGS) entry which is preliminary data.</text>
</comment>
<dbReference type="SUPFAM" id="SSF52058">
    <property type="entry name" value="L domain-like"/>
    <property type="match status" value="1"/>
</dbReference>
<dbReference type="CDD" id="cd22160">
    <property type="entry name" value="F-box_AtFBL13-like"/>
    <property type="match status" value="1"/>
</dbReference>
<dbReference type="InterPro" id="IPR055357">
    <property type="entry name" value="LRR_At1g61320_AtMIF1"/>
</dbReference>